<name>W1PU49_AMBTC</name>
<dbReference type="HOGENOM" id="CLU_1689086_0_0_1"/>
<sequence length="156" mass="17896">MVFLKRNDILEEKQTRDTFKTLHDMYGQRLDKLRQPEVVPENEKSSGVYSKKILYFVKEVHESYGSFIEIPIEQFSVVSYGDVPFGQQLGVYLHRTVEVSVRLTASKALSNAHILELLPPINDCIVEIEGYLIPFKVLDWTSVCFHAPTLLHTGIL</sequence>
<dbReference type="Proteomes" id="UP000017836">
    <property type="component" value="Unassembled WGS sequence"/>
</dbReference>
<dbReference type="InterPro" id="IPR055326">
    <property type="entry name" value="MINIYO"/>
</dbReference>
<evidence type="ECO:0000313" key="1">
    <source>
        <dbReference type="EMBL" id="ERN11359.1"/>
    </source>
</evidence>
<evidence type="ECO:0000313" key="2">
    <source>
        <dbReference type="Proteomes" id="UP000017836"/>
    </source>
</evidence>
<dbReference type="PANTHER" id="PTHR47605:SF2">
    <property type="entry name" value="TRANSCRIPTIONAL ELONGATION REGULATOR MINIYO"/>
    <property type="match status" value="1"/>
</dbReference>
<dbReference type="AlphaFoldDB" id="W1PU49"/>
<organism evidence="1 2">
    <name type="scientific">Amborella trichopoda</name>
    <dbReference type="NCBI Taxonomy" id="13333"/>
    <lineage>
        <taxon>Eukaryota</taxon>
        <taxon>Viridiplantae</taxon>
        <taxon>Streptophyta</taxon>
        <taxon>Embryophyta</taxon>
        <taxon>Tracheophyta</taxon>
        <taxon>Spermatophyta</taxon>
        <taxon>Magnoliopsida</taxon>
        <taxon>Amborellales</taxon>
        <taxon>Amborellaceae</taxon>
        <taxon>Amborella</taxon>
    </lineage>
</organism>
<accession>W1PU49</accession>
<dbReference type="EMBL" id="KI392710">
    <property type="protein sequence ID" value="ERN11359.1"/>
    <property type="molecule type" value="Genomic_DNA"/>
</dbReference>
<proteinExistence type="predicted"/>
<dbReference type="eggNOG" id="KOG4732">
    <property type="taxonomic scope" value="Eukaryota"/>
</dbReference>
<keyword evidence="2" id="KW-1185">Reference proteome</keyword>
<protein>
    <submittedName>
        <fullName evidence="1">Uncharacterized protein</fullName>
    </submittedName>
</protein>
<dbReference type="Gramene" id="ERN11359">
    <property type="protein sequence ID" value="ERN11359"/>
    <property type="gene ID" value="AMTR_s00024p00253680"/>
</dbReference>
<reference evidence="2" key="1">
    <citation type="journal article" date="2013" name="Science">
        <title>The Amborella genome and the evolution of flowering plants.</title>
        <authorList>
            <consortium name="Amborella Genome Project"/>
        </authorList>
    </citation>
    <scope>NUCLEOTIDE SEQUENCE [LARGE SCALE GENOMIC DNA]</scope>
</reference>
<dbReference type="PANTHER" id="PTHR47605">
    <property type="entry name" value="TRANSCRIPTIONAL ELONGATION REGULATOR MINIYO"/>
    <property type="match status" value="1"/>
</dbReference>
<gene>
    <name evidence="1" type="ORF">AMTR_s00024p00253680</name>
</gene>